<dbReference type="AlphaFoldDB" id="A0A9X2BQB4"/>
<evidence type="ECO:0000313" key="2">
    <source>
        <dbReference type="EMBL" id="MCK8488163.1"/>
    </source>
</evidence>
<gene>
    <name evidence="2" type="ORF">M0651_13350</name>
</gene>
<dbReference type="PANTHER" id="PTHR48090:SF7">
    <property type="entry name" value="RFBJ PROTEIN"/>
    <property type="match status" value="1"/>
</dbReference>
<dbReference type="InterPro" id="IPR029044">
    <property type="entry name" value="Nucleotide-diphossugar_trans"/>
</dbReference>
<comment type="caution">
    <text evidence="2">The sequence shown here is derived from an EMBL/GenBank/DDBJ whole genome shotgun (WGS) entry which is preliminary data.</text>
</comment>
<dbReference type="PANTHER" id="PTHR48090">
    <property type="entry name" value="UNDECAPRENYL-PHOSPHATE 4-DEOXY-4-FORMAMIDO-L-ARABINOSE TRANSFERASE-RELATED"/>
    <property type="match status" value="1"/>
</dbReference>
<name>A0A9X2BQB4_9BACL</name>
<dbReference type="Proteomes" id="UP001139534">
    <property type="component" value="Unassembled WGS sequence"/>
</dbReference>
<dbReference type="EMBL" id="JALPRK010000011">
    <property type="protein sequence ID" value="MCK8488163.1"/>
    <property type="molecule type" value="Genomic_DNA"/>
</dbReference>
<evidence type="ECO:0000259" key="1">
    <source>
        <dbReference type="Pfam" id="PF00535"/>
    </source>
</evidence>
<keyword evidence="3" id="KW-1185">Reference proteome</keyword>
<reference evidence="2" key="1">
    <citation type="submission" date="2022-04" db="EMBL/GenBank/DDBJ databases">
        <authorList>
            <person name="Seo M.-J."/>
        </authorList>
    </citation>
    <scope>NUCLEOTIDE SEQUENCE</scope>
    <source>
        <strain evidence="2">MBLB2552</strain>
    </source>
</reference>
<organism evidence="2 3">
    <name type="scientific">Paenibacillus mellifer</name>
    <dbReference type="NCBI Taxonomy" id="2937794"/>
    <lineage>
        <taxon>Bacteria</taxon>
        <taxon>Bacillati</taxon>
        <taxon>Bacillota</taxon>
        <taxon>Bacilli</taxon>
        <taxon>Bacillales</taxon>
        <taxon>Paenibacillaceae</taxon>
        <taxon>Paenibacillus</taxon>
    </lineage>
</organism>
<dbReference type="Pfam" id="PF00535">
    <property type="entry name" value="Glycos_transf_2"/>
    <property type="match status" value="1"/>
</dbReference>
<dbReference type="CDD" id="cd04179">
    <property type="entry name" value="DPM_DPG-synthase_like"/>
    <property type="match status" value="1"/>
</dbReference>
<dbReference type="RefSeq" id="WP_248552243.1">
    <property type="nucleotide sequence ID" value="NZ_JALPRK010000011.1"/>
</dbReference>
<dbReference type="InterPro" id="IPR001173">
    <property type="entry name" value="Glyco_trans_2-like"/>
</dbReference>
<dbReference type="InterPro" id="IPR050256">
    <property type="entry name" value="Glycosyltransferase_2"/>
</dbReference>
<sequence>MNLNAQRILVIIPAYNEEASIGAVIREIQDHVPEADILVVNDGSSDRTANCAREAGAKVLTLPYNVGIGGGMQTGYLYAKEMGYDIAVQMDADGQHPAGELRSLIAGVAEQDLVIGSRFLGAASFRSSAARRVGIAFFSRLVSWVTGERFTDTTSGYRAAGRKVIELYARYYPTDYPEVESIVYLKRQGCRIAEIPVEMRPRTTGRSSITPWRSAYYMVKVTLSVLMSALRRPLNRTAVTE</sequence>
<proteinExistence type="predicted"/>
<dbReference type="Gene3D" id="3.90.550.10">
    <property type="entry name" value="Spore Coat Polysaccharide Biosynthesis Protein SpsA, Chain A"/>
    <property type="match status" value="1"/>
</dbReference>
<dbReference type="SUPFAM" id="SSF53448">
    <property type="entry name" value="Nucleotide-diphospho-sugar transferases"/>
    <property type="match status" value="1"/>
</dbReference>
<protein>
    <submittedName>
        <fullName evidence="2">Glycosyltransferase family 2 protein</fullName>
    </submittedName>
</protein>
<accession>A0A9X2BQB4</accession>
<feature type="domain" description="Glycosyltransferase 2-like" evidence="1">
    <location>
        <begin position="10"/>
        <end position="123"/>
    </location>
</feature>
<evidence type="ECO:0000313" key="3">
    <source>
        <dbReference type="Proteomes" id="UP001139534"/>
    </source>
</evidence>